<evidence type="ECO:0000256" key="4">
    <source>
        <dbReference type="ARBA" id="ARBA00022516"/>
    </source>
</evidence>
<evidence type="ECO:0000259" key="10">
    <source>
        <dbReference type="PROSITE" id="PS50968"/>
    </source>
</evidence>
<evidence type="ECO:0000256" key="5">
    <source>
        <dbReference type="ARBA" id="ARBA00022832"/>
    </source>
</evidence>
<dbReference type="GO" id="GO:0003989">
    <property type="term" value="F:acetyl-CoA carboxylase activity"/>
    <property type="evidence" value="ECO:0007669"/>
    <property type="project" value="UniProtKB-EC"/>
</dbReference>
<keyword evidence="12" id="KW-1185">Reference proteome</keyword>
<dbReference type="InterPro" id="IPR001882">
    <property type="entry name" value="Biotin_BS"/>
</dbReference>
<evidence type="ECO:0000256" key="2">
    <source>
        <dbReference type="ARBA" id="ARBA00005194"/>
    </source>
</evidence>
<dbReference type="Gene3D" id="2.40.50.100">
    <property type="match status" value="1"/>
</dbReference>
<keyword evidence="11" id="KW-0436">Ligase</keyword>
<dbReference type="PRINTS" id="PR01071">
    <property type="entry name" value="ACOABIOTINCC"/>
</dbReference>
<keyword evidence="7 9" id="KW-0275">Fatty acid biosynthesis</keyword>
<keyword evidence="5 9" id="KW-0276">Fatty acid metabolism</keyword>
<dbReference type="InterPro" id="IPR000089">
    <property type="entry name" value="Biotin_lipoyl"/>
</dbReference>
<reference evidence="12" key="1">
    <citation type="journal article" date="2019" name="Int. J. Syst. Evol. Microbiol.">
        <title>The Global Catalogue of Microorganisms (GCM) 10K type strain sequencing project: providing services to taxonomists for standard genome sequencing and annotation.</title>
        <authorList>
            <consortium name="The Broad Institute Genomics Platform"/>
            <consortium name="The Broad Institute Genome Sequencing Center for Infectious Disease"/>
            <person name="Wu L."/>
            <person name="Ma J."/>
        </authorList>
    </citation>
    <scope>NUCLEOTIDE SEQUENCE [LARGE SCALE GENOMIC DNA]</scope>
    <source>
        <strain evidence="12">LMG 29894</strain>
    </source>
</reference>
<evidence type="ECO:0000256" key="9">
    <source>
        <dbReference type="RuleBase" id="RU364072"/>
    </source>
</evidence>
<evidence type="ECO:0000313" key="11">
    <source>
        <dbReference type="EMBL" id="MFC4161258.1"/>
    </source>
</evidence>
<evidence type="ECO:0000256" key="1">
    <source>
        <dbReference type="ARBA" id="ARBA00003761"/>
    </source>
</evidence>
<dbReference type="PANTHER" id="PTHR45266:SF3">
    <property type="entry name" value="OXALOACETATE DECARBOXYLASE ALPHA CHAIN"/>
    <property type="match status" value="1"/>
</dbReference>
<dbReference type="Pfam" id="PF00364">
    <property type="entry name" value="Biotin_lipoyl"/>
    <property type="match status" value="1"/>
</dbReference>
<accession>A0ABV8MVW2</accession>
<feature type="domain" description="Lipoyl-binding" evidence="10">
    <location>
        <begin position="76"/>
        <end position="152"/>
    </location>
</feature>
<dbReference type="SUPFAM" id="SSF51230">
    <property type="entry name" value="Single hybrid motif"/>
    <property type="match status" value="1"/>
</dbReference>
<evidence type="ECO:0000256" key="8">
    <source>
        <dbReference type="ARBA" id="ARBA00023267"/>
    </source>
</evidence>
<dbReference type="NCBIfam" id="TIGR00531">
    <property type="entry name" value="BCCP"/>
    <property type="match status" value="1"/>
</dbReference>
<comment type="function">
    <text evidence="1 9">This protein is a component of the acetyl coenzyme A carboxylase complex; first, biotin carboxylase catalyzes the carboxylation of the carrier protein and then the transcarboxylase transfers the carboxyl group to form malonyl-CoA.</text>
</comment>
<evidence type="ECO:0000256" key="7">
    <source>
        <dbReference type="ARBA" id="ARBA00023160"/>
    </source>
</evidence>
<dbReference type="PROSITE" id="PS50968">
    <property type="entry name" value="BIOTINYL_LIPOYL"/>
    <property type="match status" value="1"/>
</dbReference>
<dbReference type="PROSITE" id="PS00188">
    <property type="entry name" value="BIOTIN"/>
    <property type="match status" value="1"/>
</dbReference>
<dbReference type="PANTHER" id="PTHR45266">
    <property type="entry name" value="OXALOACETATE DECARBOXYLASE ALPHA CHAIN"/>
    <property type="match status" value="1"/>
</dbReference>
<protein>
    <recommendedName>
        <fullName evidence="3 9">Biotin carboxyl carrier protein of acetyl-CoA carboxylase</fullName>
    </recommendedName>
</protein>
<gene>
    <name evidence="11" type="primary">accB</name>
    <name evidence="11" type="ORF">ACFOW7_18120</name>
</gene>
<evidence type="ECO:0000256" key="6">
    <source>
        <dbReference type="ARBA" id="ARBA00023098"/>
    </source>
</evidence>
<keyword evidence="8 9" id="KW-0092">Biotin</keyword>
<dbReference type="CDD" id="cd06850">
    <property type="entry name" value="biotinyl_domain"/>
    <property type="match status" value="1"/>
</dbReference>
<dbReference type="InterPro" id="IPR001249">
    <property type="entry name" value="AcCoA_biotinCC"/>
</dbReference>
<name>A0ABV8MVW2_9NEIS</name>
<dbReference type="InterPro" id="IPR050709">
    <property type="entry name" value="Biotin_Carboxyl_Carrier/Decarb"/>
</dbReference>
<dbReference type="RefSeq" id="WP_378166993.1">
    <property type="nucleotide sequence ID" value="NZ_JBHSBU010000001.1"/>
</dbReference>
<evidence type="ECO:0000313" key="12">
    <source>
        <dbReference type="Proteomes" id="UP001595791"/>
    </source>
</evidence>
<keyword evidence="4 9" id="KW-0444">Lipid biosynthesis</keyword>
<keyword evidence="6 9" id="KW-0443">Lipid metabolism</keyword>
<evidence type="ECO:0000256" key="3">
    <source>
        <dbReference type="ARBA" id="ARBA00017562"/>
    </source>
</evidence>
<sequence>MDLRKLKKLIDLVEESGIAEIEVTEGEERVRITRVSQNAPIMYAPQAPLQQVSLPQAAPAAAAPATASAPSGLPEGEVIKSPMVGTFYRAPSPGAKPFVEVGQSVNVGDRLCIIEAMKLLNEIEAEKSGVIKAILVDNGSPVEYGEPLFVIA</sequence>
<dbReference type="InterPro" id="IPR011053">
    <property type="entry name" value="Single_hybrid_motif"/>
</dbReference>
<comment type="caution">
    <text evidence="11">The sequence shown here is derived from an EMBL/GenBank/DDBJ whole genome shotgun (WGS) entry which is preliminary data.</text>
</comment>
<dbReference type="EMBL" id="JBHSBU010000001">
    <property type="protein sequence ID" value="MFC4161258.1"/>
    <property type="molecule type" value="Genomic_DNA"/>
</dbReference>
<dbReference type="Proteomes" id="UP001595791">
    <property type="component" value="Unassembled WGS sequence"/>
</dbReference>
<organism evidence="11 12">
    <name type="scientific">Chitinimonas lacunae</name>
    <dbReference type="NCBI Taxonomy" id="1963018"/>
    <lineage>
        <taxon>Bacteria</taxon>
        <taxon>Pseudomonadati</taxon>
        <taxon>Pseudomonadota</taxon>
        <taxon>Betaproteobacteria</taxon>
        <taxon>Neisseriales</taxon>
        <taxon>Chitinibacteraceae</taxon>
        <taxon>Chitinimonas</taxon>
    </lineage>
</organism>
<comment type="pathway">
    <text evidence="2 9">Lipid metabolism; fatty acid biosynthesis.</text>
</comment>
<proteinExistence type="predicted"/>